<dbReference type="STRING" id="456900.A0A151IMT2"/>
<evidence type="ECO:0000256" key="4">
    <source>
        <dbReference type="ARBA" id="ARBA00023136"/>
    </source>
</evidence>
<feature type="transmembrane region" description="Helical" evidence="5">
    <location>
        <begin position="68"/>
        <end position="92"/>
    </location>
</feature>
<feature type="transmembrane region" description="Helical" evidence="5">
    <location>
        <begin position="227"/>
        <end position="249"/>
    </location>
</feature>
<keyword evidence="2 5" id="KW-0812">Transmembrane</keyword>
<evidence type="ECO:0000259" key="6">
    <source>
        <dbReference type="Pfam" id="PF01490"/>
    </source>
</evidence>
<keyword evidence="8" id="KW-1185">Reference proteome</keyword>
<comment type="subcellular location">
    <subcellularLocation>
        <location evidence="1">Membrane</location>
        <topology evidence="1">Multi-pass membrane protein</topology>
    </subcellularLocation>
</comment>
<organism evidence="7 8">
    <name type="scientific">Cyphomyrmex costatus</name>
    <dbReference type="NCBI Taxonomy" id="456900"/>
    <lineage>
        <taxon>Eukaryota</taxon>
        <taxon>Metazoa</taxon>
        <taxon>Ecdysozoa</taxon>
        <taxon>Arthropoda</taxon>
        <taxon>Hexapoda</taxon>
        <taxon>Insecta</taxon>
        <taxon>Pterygota</taxon>
        <taxon>Neoptera</taxon>
        <taxon>Endopterygota</taxon>
        <taxon>Hymenoptera</taxon>
        <taxon>Apocrita</taxon>
        <taxon>Aculeata</taxon>
        <taxon>Formicoidea</taxon>
        <taxon>Formicidae</taxon>
        <taxon>Myrmicinae</taxon>
        <taxon>Cyphomyrmex</taxon>
    </lineage>
</organism>
<keyword evidence="4 5" id="KW-0472">Membrane</keyword>
<feature type="transmembrane region" description="Helical" evidence="5">
    <location>
        <begin position="344"/>
        <end position="363"/>
    </location>
</feature>
<dbReference type="GO" id="GO:0016020">
    <property type="term" value="C:membrane"/>
    <property type="evidence" value="ECO:0007669"/>
    <property type="project" value="UniProtKB-SubCell"/>
</dbReference>
<dbReference type="Proteomes" id="UP000078542">
    <property type="component" value="Unassembled WGS sequence"/>
</dbReference>
<evidence type="ECO:0000256" key="5">
    <source>
        <dbReference type="SAM" id="Phobius"/>
    </source>
</evidence>
<dbReference type="EMBL" id="KQ977026">
    <property type="protein sequence ID" value="KYN06242.1"/>
    <property type="molecule type" value="Genomic_DNA"/>
</dbReference>
<feature type="transmembrane region" description="Helical" evidence="5">
    <location>
        <begin position="302"/>
        <end position="323"/>
    </location>
</feature>
<protein>
    <submittedName>
        <fullName evidence="7">Putative sodium-coupled neutral amino acid transporter 7</fullName>
    </submittedName>
</protein>
<name>A0A151IMT2_9HYME</name>
<feature type="transmembrane region" description="Helical" evidence="5">
    <location>
        <begin position="261"/>
        <end position="282"/>
    </location>
</feature>
<evidence type="ECO:0000256" key="1">
    <source>
        <dbReference type="ARBA" id="ARBA00004141"/>
    </source>
</evidence>
<proteinExistence type="predicted"/>
<feature type="transmembrane region" description="Helical" evidence="5">
    <location>
        <begin position="184"/>
        <end position="207"/>
    </location>
</feature>
<reference evidence="7 8" key="1">
    <citation type="submission" date="2016-03" db="EMBL/GenBank/DDBJ databases">
        <title>Cyphomyrmex costatus WGS genome.</title>
        <authorList>
            <person name="Nygaard S."/>
            <person name="Hu H."/>
            <person name="Boomsma J."/>
            <person name="Zhang G."/>
        </authorList>
    </citation>
    <scope>NUCLEOTIDE SEQUENCE [LARGE SCALE GENOMIC DNA]</scope>
    <source>
        <strain evidence="7">MS0001</strain>
        <tissue evidence="7">Whole body</tissue>
    </source>
</reference>
<feature type="transmembrane region" description="Helical" evidence="5">
    <location>
        <begin position="369"/>
        <end position="395"/>
    </location>
</feature>
<evidence type="ECO:0000313" key="7">
    <source>
        <dbReference type="EMBL" id="KYN06242.1"/>
    </source>
</evidence>
<feature type="domain" description="Amino acid transporter transmembrane" evidence="6">
    <location>
        <begin position="38"/>
        <end position="426"/>
    </location>
</feature>
<dbReference type="PANTHER" id="PTHR22950:SF652">
    <property type="entry name" value="TRANSMEMBRANE AMINO ACID TRANSPORTER FAMILY PROTEIN"/>
    <property type="match status" value="1"/>
</dbReference>
<dbReference type="PANTHER" id="PTHR22950">
    <property type="entry name" value="AMINO ACID TRANSPORTER"/>
    <property type="match status" value="1"/>
</dbReference>
<evidence type="ECO:0000256" key="2">
    <source>
        <dbReference type="ARBA" id="ARBA00022692"/>
    </source>
</evidence>
<dbReference type="InterPro" id="IPR013057">
    <property type="entry name" value="AA_transpt_TM"/>
</dbReference>
<feature type="transmembrane region" description="Helical" evidence="5">
    <location>
        <begin position="156"/>
        <end position="177"/>
    </location>
</feature>
<dbReference type="GO" id="GO:0015179">
    <property type="term" value="F:L-amino acid transmembrane transporter activity"/>
    <property type="evidence" value="ECO:0007669"/>
    <property type="project" value="TreeGrafter"/>
</dbReference>
<evidence type="ECO:0000313" key="8">
    <source>
        <dbReference type="Proteomes" id="UP000078542"/>
    </source>
</evidence>
<dbReference type="Pfam" id="PF01490">
    <property type="entry name" value="Aa_trans"/>
    <property type="match status" value="1"/>
</dbReference>
<keyword evidence="3 5" id="KW-1133">Transmembrane helix</keyword>
<feature type="transmembrane region" description="Helical" evidence="5">
    <location>
        <begin position="37"/>
        <end position="56"/>
    </location>
</feature>
<dbReference type="AlphaFoldDB" id="A0A151IMT2"/>
<evidence type="ECO:0000256" key="3">
    <source>
        <dbReference type="ARBA" id="ARBA00022989"/>
    </source>
</evidence>
<gene>
    <name evidence="7" type="ORF">ALC62_02834</name>
</gene>
<sequence>MDHLVSDLEPLFLDNLFISSGPSFSNTRNNNEIRRGAGILGTIFLIVNTTLGAGLLNFPQAFDKAGGVGTSVVAQLVLLILITASLVILASCSNSTDTDTMQDTFAGLCGSKSLAFCGICIAIYSFGCCLTFLIIVGDQFDRVFATYYGLDYCHTWYLSRPFVTVLSCSTFILPLCFFKRLDVLSYASSVGCITIIYVVWLIIYKSFDEQNNPISPIKIWPDNGYEILQIIPIVCFAYQNHMTAIPTYACMKDRNLCKFTICAVVSMLISYGTYSVVGYFGYATFGNGKVPSDILQGYTDKSAIVTVAIIAIAIKNFTTYPIVLYCGRDALLSVFNVSFDRIGIRVIITLIWFILSLVIAVLVPDISPVINLLGSLSAMFIFIVPGICLLQNVFLKDPELYLNKTRMLVVFAIFLISFGAFVCGVVFMEALQDLQRTPAEPPLVTGFRQFRESLCV</sequence>
<feature type="transmembrane region" description="Helical" evidence="5">
    <location>
        <begin position="113"/>
        <end position="136"/>
    </location>
</feature>
<accession>A0A151IMT2</accession>
<feature type="transmembrane region" description="Helical" evidence="5">
    <location>
        <begin position="407"/>
        <end position="428"/>
    </location>
</feature>